<dbReference type="InterPro" id="IPR003599">
    <property type="entry name" value="Ig_sub"/>
</dbReference>
<evidence type="ECO:0000313" key="3">
    <source>
        <dbReference type="EMBL" id="JAS38204.1"/>
    </source>
</evidence>
<dbReference type="AlphaFoldDB" id="A0A1B6EJV9"/>
<dbReference type="InterPro" id="IPR007110">
    <property type="entry name" value="Ig-like_dom"/>
</dbReference>
<dbReference type="Gene3D" id="2.60.40.10">
    <property type="entry name" value="Immunoglobulins"/>
    <property type="match status" value="2"/>
</dbReference>
<dbReference type="EMBL" id="GECZ01031565">
    <property type="protein sequence ID" value="JAS38204.1"/>
    <property type="molecule type" value="Transcribed_RNA"/>
</dbReference>
<dbReference type="InterPro" id="IPR013783">
    <property type="entry name" value="Ig-like_fold"/>
</dbReference>
<gene>
    <name evidence="3" type="ORF">g.29245</name>
</gene>
<dbReference type="PANTHER" id="PTHR23279:SF41">
    <property type="entry name" value="DEFECTIVE PROBOSCIS EXTENSION RESPONSE 4-RELATED"/>
    <property type="match status" value="1"/>
</dbReference>
<dbReference type="InterPro" id="IPR013106">
    <property type="entry name" value="Ig_V-set"/>
</dbReference>
<dbReference type="InterPro" id="IPR003598">
    <property type="entry name" value="Ig_sub2"/>
</dbReference>
<organism evidence="3">
    <name type="scientific">Cuerna arida</name>
    <dbReference type="NCBI Taxonomy" id="1464854"/>
    <lineage>
        <taxon>Eukaryota</taxon>
        <taxon>Metazoa</taxon>
        <taxon>Ecdysozoa</taxon>
        <taxon>Arthropoda</taxon>
        <taxon>Hexapoda</taxon>
        <taxon>Insecta</taxon>
        <taxon>Pterygota</taxon>
        <taxon>Neoptera</taxon>
        <taxon>Paraneoptera</taxon>
        <taxon>Hemiptera</taxon>
        <taxon>Auchenorrhyncha</taxon>
        <taxon>Membracoidea</taxon>
        <taxon>Cicadellidae</taxon>
        <taxon>Cicadellinae</taxon>
        <taxon>Proconiini</taxon>
        <taxon>Cuerna</taxon>
    </lineage>
</organism>
<evidence type="ECO:0000259" key="2">
    <source>
        <dbReference type="PROSITE" id="PS50835"/>
    </source>
</evidence>
<feature type="domain" description="Ig-like" evidence="2">
    <location>
        <begin position="53"/>
        <end position="152"/>
    </location>
</feature>
<protein>
    <recommendedName>
        <fullName evidence="2">Ig-like domain-containing protein</fullName>
    </recommendedName>
</protein>
<dbReference type="InterPro" id="IPR037448">
    <property type="entry name" value="Zig-8"/>
</dbReference>
<dbReference type="SUPFAM" id="SSF48726">
    <property type="entry name" value="Immunoglobulin"/>
    <property type="match status" value="1"/>
</dbReference>
<reference evidence="3" key="1">
    <citation type="submission" date="2015-11" db="EMBL/GenBank/DDBJ databases">
        <title>De novo transcriptome assembly of four potential Pierce s Disease insect vectors from Arizona vineyards.</title>
        <authorList>
            <person name="Tassone E.E."/>
        </authorList>
    </citation>
    <scope>NUCLEOTIDE SEQUENCE</scope>
</reference>
<proteinExistence type="predicted"/>
<dbReference type="InterPro" id="IPR036179">
    <property type="entry name" value="Ig-like_dom_sf"/>
</dbReference>
<dbReference type="GO" id="GO:0050808">
    <property type="term" value="P:synapse organization"/>
    <property type="evidence" value="ECO:0007669"/>
    <property type="project" value="TreeGrafter"/>
</dbReference>
<sequence length="179" mass="20390">EWTLKISNPQFRDSGTYVCQVNMEPLIREDFQLYIEGGVVDTNKSEEHLISQPYFDNSTQREVTATLGHPAYLHCRVRNLGEKTIIWLRKRDSTVLTVGTLTYTVDERFKSLHSNGTDEWTLKISNPQSRDSGTYVCQVNTEPVISQDFQLHIDEKEPTEMQYGYGTNSSSSSDTTAAI</sequence>
<dbReference type="GO" id="GO:0032589">
    <property type="term" value="C:neuron projection membrane"/>
    <property type="evidence" value="ECO:0007669"/>
    <property type="project" value="TreeGrafter"/>
</dbReference>
<dbReference type="PROSITE" id="PS50835">
    <property type="entry name" value="IG_LIKE"/>
    <property type="match status" value="1"/>
</dbReference>
<evidence type="ECO:0000256" key="1">
    <source>
        <dbReference type="SAM" id="MobiDB-lite"/>
    </source>
</evidence>
<dbReference type="FunFam" id="2.60.40.10:FF:000129">
    <property type="entry name" value="CLUMA_CG018772, isoform A"/>
    <property type="match status" value="1"/>
</dbReference>
<feature type="non-terminal residue" evidence="3">
    <location>
        <position position="1"/>
    </location>
</feature>
<dbReference type="Pfam" id="PF07686">
    <property type="entry name" value="V-set"/>
    <property type="match status" value="1"/>
</dbReference>
<name>A0A1B6EJV9_9HEMI</name>
<accession>A0A1B6EJV9</accession>
<dbReference type="PANTHER" id="PTHR23279">
    <property type="entry name" value="DEFECTIVE PROBOSCIS EXTENSION RESPONSE DPR -RELATED"/>
    <property type="match status" value="1"/>
</dbReference>
<dbReference type="SMART" id="SM00409">
    <property type="entry name" value="IG"/>
    <property type="match status" value="1"/>
</dbReference>
<dbReference type="CDD" id="cd00099">
    <property type="entry name" value="IgV"/>
    <property type="match status" value="1"/>
</dbReference>
<dbReference type="SMART" id="SM00406">
    <property type="entry name" value="IGv"/>
    <property type="match status" value="1"/>
</dbReference>
<feature type="region of interest" description="Disordered" evidence="1">
    <location>
        <begin position="160"/>
        <end position="179"/>
    </location>
</feature>
<dbReference type="SMART" id="SM00408">
    <property type="entry name" value="IGc2"/>
    <property type="match status" value="1"/>
</dbReference>